<proteinExistence type="predicted"/>
<sequence length="115" mass="12153">MTSQMLPTAANLQTTKYLAVCPARHFVSDENTSPTTLQPQLYLSLIVPLAICQTLSKTPAEEHITGVNGVDGSGNEGQDRVLGDEVPVEPTGDLHQDTIGRGVDLGQGGNPEEVV</sequence>
<dbReference type="AlphaFoldDB" id="A0AA38VYY1"/>
<dbReference type="EMBL" id="JANBVO010000003">
    <property type="protein sequence ID" value="KAJ9155560.1"/>
    <property type="molecule type" value="Genomic_DNA"/>
</dbReference>
<gene>
    <name evidence="2" type="ORF">NKR23_g2132</name>
</gene>
<dbReference type="Proteomes" id="UP001174694">
    <property type="component" value="Unassembled WGS sequence"/>
</dbReference>
<accession>A0AA38VYY1</accession>
<comment type="caution">
    <text evidence="2">The sequence shown here is derived from an EMBL/GenBank/DDBJ whole genome shotgun (WGS) entry which is preliminary data.</text>
</comment>
<keyword evidence="3" id="KW-1185">Reference proteome</keyword>
<evidence type="ECO:0000313" key="2">
    <source>
        <dbReference type="EMBL" id="KAJ9155560.1"/>
    </source>
</evidence>
<evidence type="ECO:0000313" key="3">
    <source>
        <dbReference type="Proteomes" id="UP001174694"/>
    </source>
</evidence>
<protein>
    <submittedName>
        <fullName evidence="2">Uncharacterized protein</fullName>
    </submittedName>
</protein>
<organism evidence="2 3">
    <name type="scientific">Pleurostoma richardsiae</name>
    <dbReference type="NCBI Taxonomy" id="41990"/>
    <lineage>
        <taxon>Eukaryota</taxon>
        <taxon>Fungi</taxon>
        <taxon>Dikarya</taxon>
        <taxon>Ascomycota</taxon>
        <taxon>Pezizomycotina</taxon>
        <taxon>Sordariomycetes</taxon>
        <taxon>Sordariomycetidae</taxon>
        <taxon>Calosphaeriales</taxon>
        <taxon>Pleurostomataceae</taxon>
        <taxon>Pleurostoma</taxon>
    </lineage>
</organism>
<evidence type="ECO:0000256" key="1">
    <source>
        <dbReference type="SAM" id="MobiDB-lite"/>
    </source>
</evidence>
<name>A0AA38VYY1_9PEZI</name>
<reference evidence="2" key="1">
    <citation type="submission" date="2022-07" db="EMBL/GenBank/DDBJ databases">
        <title>Fungi with potential for degradation of polypropylene.</title>
        <authorList>
            <person name="Gostincar C."/>
        </authorList>
    </citation>
    <scope>NUCLEOTIDE SEQUENCE</scope>
    <source>
        <strain evidence="2">EXF-13308</strain>
    </source>
</reference>
<feature type="region of interest" description="Disordered" evidence="1">
    <location>
        <begin position="64"/>
        <end position="115"/>
    </location>
</feature>